<dbReference type="InterPro" id="IPR001129">
    <property type="entry name" value="Membr-assoc_MAPEG"/>
</dbReference>
<evidence type="ECO:0000256" key="5">
    <source>
        <dbReference type="SAM" id="Phobius"/>
    </source>
</evidence>
<organism evidence="6 7">
    <name type="scientific">Okeania hirsuta</name>
    <dbReference type="NCBI Taxonomy" id="1458930"/>
    <lineage>
        <taxon>Bacteria</taxon>
        <taxon>Bacillati</taxon>
        <taxon>Cyanobacteriota</taxon>
        <taxon>Cyanophyceae</taxon>
        <taxon>Oscillatoriophycideae</taxon>
        <taxon>Oscillatoriales</taxon>
        <taxon>Microcoleaceae</taxon>
        <taxon>Okeania</taxon>
    </lineage>
</organism>
<feature type="transmembrane region" description="Helical" evidence="5">
    <location>
        <begin position="6"/>
        <end position="29"/>
    </location>
</feature>
<sequence length="137" mass="15058">MELPASSILLNCIVIGAVLVYAPFLVVAYGRLKVGYEPGAPRAMFEKLPDYAKRATWAHQNSFETFIVFTAASLMAYLTQQDSILAIGAAVAFVIARFFYSIFYILNVPIGRSLMFVVSSSGTTILFILSLISINNF</sequence>
<feature type="transmembrane region" description="Helical" evidence="5">
    <location>
        <begin position="84"/>
        <end position="106"/>
    </location>
</feature>
<keyword evidence="7" id="KW-1185">Reference proteome</keyword>
<dbReference type="PANTHER" id="PTHR35371:SF1">
    <property type="entry name" value="BLR7753 PROTEIN"/>
    <property type="match status" value="1"/>
</dbReference>
<dbReference type="InterPro" id="IPR023352">
    <property type="entry name" value="MAPEG-like_dom_sf"/>
</dbReference>
<comment type="caution">
    <text evidence="6">The sequence shown here is derived from an EMBL/GenBank/DDBJ whole genome shotgun (WGS) entry which is preliminary data.</text>
</comment>
<reference evidence="6 7" key="1">
    <citation type="journal article" date="2018" name="ACS Chem. Biol.">
        <title>Ketoreductase domain dysfunction expands chemodiversity: malyngamide biosynthesis in the cyanobacterium Okeania hirsuta.</title>
        <authorList>
            <person name="Moss N.A."/>
            <person name="Leao T."/>
            <person name="Rankin M."/>
            <person name="McCullough T.M."/>
            <person name="Qu P."/>
            <person name="Korobeynikov A."/>
            <person name="Smith J.L."/>
            <person name="Gerwick L."/>
            <person name="Gerwick W.H."/>
        </authorList>
    </citation>
    <scope>NUCLEOTIDE SEQUENCE [LARGE SCALE GENOMIC DNA]</scope>
    <source>
        <strain evidence="6 7">PAB10Feb10-1</strain>
    </source>
</reference>
<gene>
    <name evidence="6" type="ORF">D5R40_23065</name>
</gene>
<evidence type="ECO:0000256" key="4">
    <source>
        <dbReference type="ARBA" id="ARBA00023136"/>
    </source>
</evidence>
<keyword evidence="3 5" id="KW-1133">Transmembrane helix</keyword>
<proteinExistence type="predicted"/>
<dbReference type="GO" id="GO:0016020">
    <property type="term" value="C:membrane"/>
    <property type="evidence" value="ECO:0007669"/>
    <property type="project" value="UniProtKB-SubCell"/>
</dbReference>
<dbReference type="SUPFAM" id="SSF161084">
    <property type="entry name" value="MAPEG domain-like"/>
    <property type="match status" value="1"/>
</dbReference>
<comment type="subcellular location">
    <subcellularLocation>
        <location evidence="1">Membrane</location>
    </subcellularLocation>
</comment>
<dbReference type="AlphaFoldDB" id="A0A3N6RHY7"/>
<evidence type="ECO:0000256" key="2">
    <source>
        <dbReference type="ARBA" id="ARBA00022692"/>
    </source>
</evidence>
<dbReference type="EMBL" id="RCBY01000165">
    <property type="protein sequence ID" value="RQH31664.1"/>
    <property type="molecule type" value="Genomic_DNA"/>
</dbReference>
<feature type="transmembrane region" description="Helical" evidence="5">
    <location>
        <begin position="113"/>
        <end position="134"/>
    </location>
</feature>
<dbReference type="PANTHER" id="PTHR35371">
    <property type="entry name" value="INNER MEMBRANE PROTEIN"/>
    <property type="match status" value="1"/>
</dbReference>
<keyword evidence="4 5" id="KW-0472">Membrane</keyword>
<dbReference type="Pfam" id="PF01124">
    <property type="entry name" value="MAPEG"/>
    <property type="match status" value="1"/>
</dbReference>
<evidence type="ECO:0000313" key="6">
    <source>
        <dbReference type="EMBL" id="RQH31664.1"/>
    </source>
</evidence>
<accession>A0A3N6RHY7</accession>
<evidence type="ECO:0008006" key="8">
    <source>
        <dbReference type="Google" id="ProtNLM"/>
    </source>
</evidence>
<evidence type="ECO:0000256" key="3">
    <source>
        <dbReference type="ARBA" id="ARBA00022989"/>
    </source>
</evidence>
<keyword evidence="2 5" id="KW-0812">Transmembrane</keyword>
<name>A0A3N6RHY7_9CYAN</name>
<dbReference type="Proteomes" id="UP000269154">
    <property type="component" value="Unassembled WGS sequence"/>
</dbReference>
<dbReference type="Gene3D" id="1.20.120.550">
    <property type="entry name" value="Membrane associated eicosanoid/glutathione metabolism-like domain"/>
    <property type="match status" value="1"/>
</dbReference>
<evidence type="ECO:0000256" key="1">
    <source>
        <dbReference type="ARBA" id="ARBA00004370"/>
    </source>
</evidence>
<protein>
    <recommendedName>
        <fullName evidence="8">MAPEG family protein</fullName>
    </recommendedName>
</protein>
<dbReference type="OrthoDB" id="513661at2"/>
<evidence type="ECO:0000313" key="7">
    <source>
        <dbReference type="Proteomes" id="UP000269154"/>
    </source>
</evidence>